<protein>
    <submittedName>
        <fullName evidence="2">Uncharacterized protein</fullName>
    </submittedName>
</protein>
<dbReference type="Proteomes" id="UP000499080">
    <property type="component" value="Unassembled WGS sequence"/>
</dbReference>
<name>A0A4Y2SFL8_ARAVE</name>
<dbReference type="EMBL" id="BGPR01021530">
    <property type="protein sequence ID" value="GBN86907.1"/>
    <property type="molecule type" value="Genomic_DNA"/>
</dbReference>
<sequence>MTENSGNNSSQESLLLSQETFNSLWDMMDPRGRAEMVAGIDAGYLQASAECGLVPPVQPQANSPHGAQSTRSSLPATCSWPGTYNFQLLFGTQEKVNKHINWTVSSFPFCDYILLGISN</sequence>
<dbReference type="AlphaFoldDB" id="A0A4Y2SFL8"/>
<evidence type="ECO:0000256" key="1">
    <source>
        <dbReference type="SAM" id="MobiDB-lite"/>
    </source>
</evidence>
<reference evidence="2 3" key="1">
    <citation type="journal article" date="2019" name="Sci. Rep.">
        <title>Orb-weaving spider Araneus ventricosus genome elucidates the spidroin gene catalogue.</title>
        <authorList>
            <person name="Kono N."/>
            <person name="Nakamura H."/>
            <person name="Ohtoshi R."/>
            <person name="Moran D.A.P."/>
            <person name="Shinohara A."/>
            <person name="Yoshida Y."/>
            <person name="Fujiwara M."/>
            <person name="Mori M."/>
            <person name="Tomita M."/>
            <person name="Arakawa K."/>
        </authorList>
    </citation>
    <scope>NUCLEOTIDE SEQUENCE [LARGE SCALE GENOMIC DNA]</scope>
</reference>
<organism evidence="2 3">
    <name type="scientific">Araneus ventricosus</name>
    <name type="common">Orbweaver spider</name>
    <name type="synonym">Epeira ventricosa</name>
    <dbReference type="NCBI Taxonomy" id="182803"/>
    <lineage>
        <taxon>Eukaryota</taxon>
        <taxon>Metazoa</taxon>
        <taxon>Ecdysozoa</taxon>
        <taxon>Arthropoda</taxon>
        <taxon>Chelicerata</taxon>
        <taxon>Arachnida</taxon>
        <taxon>Araneae</taxon>
        <taxon>Araneomorphae</taxon>
        <taxon>Entelegynae</taxon>
        <taxon>Araneoidea</taxon>
        <taxon>Araneidae</taxon>
        <taxon>Araneus</taxon>
    </lineage>
</organism>
<gene>
    <name evidence="2" type="ORF">AVEN_108439_1</name>
</gene>
<feature type="region of interest" description="Disordered" evidence="1">
    <location>
        <begin position="55"/>
        <end position="74"/>
    </location>
</feature>
<evidence type="ECO:0000313" key="2">
    <source>
        <dbReference type="EMBL" id="GBN86907.1"/>
    </source>
</evidence>
<feature type="compositionally biased region" description="Polar residues" evidence="1">
    <location>
        <begin position="59"/>
        <end position="74"/>
    </location>
</feature>
<proteinExistence type="predicted"/>
<keyword evidence="3" id="KW-1185">Reference proteome</keyword>
<evidence type="ECO:0000313" key="3">
    <source>
        <dbReference type="Proteomes" id="UP000499080"/>
    </source>
</evidence>
<comment type="caution">
    <text evidence="2">The sequence shown here is derived from an EMBL/GenBank/DDBJ whole genome shotgun (WGS) entry which is preliminary data.</text>
</comment>
<accession>A0A4Y2SFL8</accession>